<dbReference type="STRING" id="420998.JDO7802_02382"/>
<dbReference type="RefSeq" id="WP_055085814.1">
    <property type="nucleotide sequence ID" value="NZ_CXSU01000012.1"/>
</dbReference>
<protein>
    <recommendedName>
        <fullName evidence="3">DUF3775 domain-containing protein</fullName>
    </recommendedName>
</protein>
<proteinExistence type="predicted"/>
<dbReference type="InterPro" id="IPR022254">
    <property type="entry name" value="DUF3775"/>
</dbReference>
<name>A0A0M6YKL9_9RHOB</name>
<dbReference type="Pfam" id="PF12616">
    <property type="entry name" value="DUF3775"/>
    <property type="match status" value="1"/>
</dbReference>
<organism evidence="1 2">
    <name type="scientific">Jannaschia donghaensis</name>
    <dbReference type="NCBI Taxonomy" id="420998"/>
    <lineage>
        <taxon>Bacteria</taxon>
        <taxon>Pseudomonadati</taxon>
        <taxon>Pseudomonadota</taxon>
        <taxon>Alphaproteobacteria</taxon>
        <taxon>Rhodobacterales</taxon>
        <taxon>Roseobacteraceae</taxon>
        <taxon>Jannaschia</taxon>
    </lineage>
</organism>
<keyword evidence="2" id="KW-1185">Reference proteome</keyword>
<dbReference type="Proteomes" id="UP000049222">
    <property type="component" value="Unassembled WGS sequence"/>
</dbReference>
<evidence type="ECO:0000313" key="1">
    <source>
        <dbReference type="EMBL" id="CTQ50359.1"/>
    </source>
</evidence>
<dbReference type="EMBL" id="CXSU01000012">
    <property type="protein sequence ID" value="CTQ50359.1"/>
    <property type="molecule type" value="Genomic_DNA"/>
</dbReference>
<evidence type="ECO:0008006" key="3">
    <source>
        <dbReference type="Google" id="ProtNLM"/>
    </source>
</evidence>
<evidence type="ECO:0000313" key="2">
    <source>
        <dbReference type="Proteomes" id="UP000049222"/>
    </source>
</evidence>
<dbReference type="AlphaFoldDB" id="A0A0M6YKL9"/>
<reference evidence="1 2" key="1">
    <citation type="submission" date="2015-07" db="EMBL/GenBank/DDBJ databases">
        <authorList>
            <person name="Noorani M."/>
        </authorList>
    </citation>
    <scope>NUCLEOTIDE SEQUENCE [LARGE SCALE GENOMIC DNA]</scope>
    <source>
        <strain evidence="1 2">CECT 7802</strain>
    </source>
</reference>
<gene>
    <name evidence="1" type="ORF">JDO7802_02382</name>
</gene>
<sequence length="117" mass="13284">MQEVTIPPEALRTLLEQLRNLEIEVENDSPVGDMRWAELRAEIEGLNRDQQHELVALMWIGREDFDEMDWAEAVALAAERHVGPTFDYLLAHPLASEQIAAGLEEIGHAHLLLDGEY</sequence>
<accession>A0A0M6YKL9</accession>